<evidence type="ECO:0000313" key="4">
    <source>
        <dbReference type="Proteomes" id="UP000734854"/>
    </source>
</evidence>
<dbReference type="PANTHER" id="PTHR33972:SF2">
    <property type="entry name" value="OS04G0606700 PROTEIN"/>
    <property type="match status" value="1"/>
</dbReference>
<feature type="signal peptide" evidence="2">
    <location>
        <begin position="1"/>
        <end position="16"/>
    </location>
</feature>
<dbReference type="PANTHER" id="PTHR33972">
    <property type="entry name" value="EXPRESSED PROTEIN"/>
    <property type="match status" value="1"/>
</dbReference>
<reference evidence="3 4" key="1">
    <citation type="submission" date="2020-08" db="EMBL/GenBank/DDBJ databases">
        <title>Plant Genome Project.</title>
        <authorList>
            <person name="Zhang R.-G."/>
        </authorList>
    </citation>
    <scope>NUCLEOTIDE SEQUENCE [LARGE SCALE GENOMIC DNA]</scope>
    <source>
        <tissue evidence="3">Rhizome</tissue>
    </source>
</reference>
<dbReference type="EMBL" id="JACMSC010000007">
    <property type="protein sequence ID" value="KAG6515877.1"/>
    <property type="molecule type" value="Genomic_DNA"/>
</dbReference>
<evidence type="ECO:0000256" key="1">
    <source>
        <dbReference type="SAM" id="MobiDB-lite"/>
    </source>
</evidence>
<dbReference type="AlphaFoldDB" id="A0A8J5GYU9"/>
<keyword evidence="4" id="KW-1185">Reference proteome</keyword>
<comment type="caution">
    <text evidence="3">The sequence shown here is derived from an EMBL/GenBank/DDBJ whole genome shotgun (WGS) entry which is preliminary data.</text>
</comment>
<accession>A0A8J5GYU9</accession>
<evidence type="ECO:0000313" key="3">
    <source>
        <dbReference type="EMBL" id="KAG6515877.1"/>
    </source>
</evidence>
<gene>
    <name evidence="3" type="ORF">ZIOFF_026311</name>
</gene>
<evidence type="ECO:0000256" key="2">
    <source>
        <dbReference type="SAM" id="SignalP"/>
    </source>
</evidence>
<name>A0A8J5GYU9_ZINOF</name>
<protein>
    <submittedName>
        <fullName evidence="3">Uncharacterized protein</fullName>
    </submittedName>
</protein>
<feature type="region of interest" description="Disordered" evidence="1">
    <location>
        <begin position="136"/>
        <end position="166"/>
    </location>
</feature>
<keyword evidence="2" id="KW-0732">Signal</keyword>
<dbReference type="Proteomes" id="UP000734854">
    <property type="component" value="Unassembled WGS sequence"/>
</dbReference>
<proteinExistence type="predicted"/>
<sequence>MWRSLALRTLIRSAAAFTPSCSAFLPSRLDVVRFRSDTSAKALVFEVDLDPEGGSGPSEIEVLRRHRIVDELMHFMVVSQFAPDWLPFVPGGSFWVPSQKPRSHVSEVITSSEDWKLRKPLSKEEVLSFTTERGWPSSAYFFEGPSSSQAKRPQKSAEPQTDDEGN</sequence>
<dbReference type="OrthoDB" id="1095098at2759"/>
<organism evidence="3 4">
    <name type="scientific">Zingiber officinale</name>
    <name type="common">Ginger</name>
    <name type="synonym">Amomum zingiber</name>
    <dbReference type="NCBI Taxonomy" id="94328"/>
    <lineage>
        <taxon>Eukaryota</taxon>
        <taxon>Viridiplantae</taxon>
        <taxon>Streptophyta</taxon>
        <taxon>Embryophyta</taxon>
        <taxon>Tracheophyta</taxon>
        <taxon>Spermatophyta</taxon>
        <taxon>Magnoliopsida</taxon>
        <taxon>Liliopsida</taxon>
        <taxon>Zingiberales</taxon>
        <taxon>Zingiberaceae</taxon>
        <taxon>Zingiber</taxon>
    </lineage>
</organism>
<feature type="chain" id="PRO_5035313554" evidence="2">
    <location>
        <begin position="17"/>
        <end position="166"/>
    </location>
</feature>